<dbReference type="Pfam" id="PF02525">
    <property type="entry name" value="Flavodoxin_2"/>
    <property type="match status" value="1"/>
</dbReference>
<dbReference type="InterPro" id="IPR052397">
    <property type="entry name" value="NADPH-QR_MdaB"/>
</dbReference>
<comment type="cofactor">
    <cofactor evidence="1">
        <name>FAD</name>
        <dbReference type="ChEBI" id="CHEBI:57692"/>
    </cofactor>
</comment>
<name>A0A379ISA9_ECTME</name>
<evidence type="ECO:0000256" key="5">
    <source>
        <dbReference type="ARBA" id="ARBA00022630"/>
    </source>
</evidence>
<evidence type="ECO:0000259" key="13">
    <source>
        <dbReference type="Pfam" id="PF02525"/>
    </source>
</evidence>
<evidence type="ECO:0000256" key="1">
    <source>
        <dbReference type="ARBA" id="ARBA00001974"/>
    </source>
</evidence>
<keyword evidence="5" id="KW-0285">Flavoprotein</keyword>
<reference evidence="14 16" key="1">
    <citation type="submission" date="2018-06" db="EMBL/GenBank/DDBJ databases">
        <authorList>
            <consortium name="Pathogen Informatics"/>
            <person name="Doyle S."/>
        </authorList>
    </citation>
    <scope>NUCLEOTIDE SEQUENCE [LARGE SCALE GENOMIC DNA]</scope>
    <source>
        <strain evidence="14 16">NCTC10899</strain>
    </source>
</reference>
<dbReference type="EMBL" id="SCFV01000007">
    <property type="protein sequence ID" value="TRO16841.1"/>
    <property type="molecule type" value="Genomic_DNA"/>
</dbReference>
<evidence type="ECO:0000256" key="4">
    <source>
        <dbReference type="ARBA" id="ARBA00022490"/>
    </source>
</evidence>
<evidence type="ECO:0000256" key="10">
    <source>
        <dbReference type="ARBA" id="ARBA00066843"/>
    </source>
</evidence>
<evidence type="ECO:0000256" key="11">
    <source>
        <dbReference type="ARBA" id="ARBA00070593"/>
    </source>
</evidence>
<dbReference type="AlphaFoldDB" id="A0A379ISA9"/>
<dbReference type="Proteomes" id="UP000254260">
    <property type="component" value="Unassembled WGS sequence"/>
</dbReference>
<sequence length="195" mass="21777">MKKILLLNGGKAFAHSNGQYNATLHDAAVAFLDRAGFDIKTTFIDGGYDIDEEVQKILWADVVIYQMPGWWMGAPWTVKKYLDEVFTAGHGSLYANDGRTRSDASQKYGSGGLIQGKQYMLSLTWNAPLQAFEDPSDFFEGKGVDAVYFPFHKANEFLGMSALPTFLCNDVMKVPNVERDVARYEQHLARVFGVS</sequence>
<evidence type="ECO:0000256" key="8">
    <source>
        <dbReference type="ARBA" id="ARBA00037981"/>
    </source>
</evidence>
<evidence type="ECO:0000256" key="9">
    <source>
        <dbReference type="ARBA" id="ARBA00051965"/>
    </source>
</evidence>
<evidence type="ECO:0000256" key="3">
    <source>
        <dbReference type="ARBA" id="ARBA00011738"/>
    </source>
</evidence>
<dbReference type="GO" id="GO:0005737">
    <property type="term" value="C:cytoplasm"/>
    <property type="evidence" value="ECO:0007669"/>
    <property type="project" value="UniProtKB-SubCell"/>
</dbReference>
<evidence type="ECO:0000256" key="7">
    <source>
        <dbReference type="ARBA" id="ARBA00023002"/>
    </source>
</evidence>
<comment type="catalytic activity">
    <reaction evidence="9">
        <text>a quinone + NADPH + H(+) = a quinol + NADP(+)</text>
        <dbReference type="Rhea" id="RHEA:46164"/>
        <dbReference type="ChEBI" id="CHEBI:15378"/>
        <dbReference type="ChEBI" id="CHEBI:24646"/>
        <dbReference type="ChEBI" id="CHEBI:57783"/>
        <dbReference type="ChEBI" id="CHEBI:58349"/>
        <dbReference type="ChEBI" id="CHEBI:132124"/>
        <dbReference type="EC" id="1.6.5.10"/>
    </reaction>
</comment>
<dbReference type="Proteomes" id="UP000317327">
    <property type="component" value="Unassembled WGS sequence"/>
</dbReference>
<dbReference type="InterPro" id="IPR003680">
    <property type="entry name" value="Flavodoxin_fold"/>
</dbReference>
<dbReference type="EMBL" id="UGUU01000001">
    <property type="protein sequence ID" value="SUD39207.1"/>
    <property type="molecule type" value="Genomic_DNA"/>
</dbReference>
<comment type="subunit">
    <text evidence="3">Homodimer.</text>
</comment>
<gene>
    <name evidence="14" type="primary">mdaB</name>
    <name evidence="15" type="ORF">EQ836_16365</name>
    <name evidence="14" type="ORF">NCTC10899_02012</name>
</gene>
<accession>A0A379ISA9</accession>
<evidence type="ECO:0000313" key="14">
    <source>
        <dbReference type="EMBL" id="SUD39207.1"/>
    </source>
</evidence>
<dbReference type="Gene3D" id="3.40.50.360">
    <property type="match status" value="1"/>
</dbReference>
<dbReference type="PANTHER" id="PTHR46305">
    <property type="match status" value="1"/>
</dbReference>
<organism evidence="14 16">
    <name type="scientific">Ectopseudomonas mendocina</name>
    <name type="common">Pseudomonas mendocina</name>
    <dbReference type="NCBI Taxonomy" id="300"/>
    <lineage>
        <taxon>Bacteria</taxon>
        <taxon>Pseudomonadati</taxon>
        <taxon>Pseudomonadota</taxon>
        <taxon>Gammaproteobacteria</taxon>
        <taxon>Pseudomonadales</taxon>
        <taxon>Pseudomonadaceae</taxon>
        <taxon>Ectopseudomonas</taxon>
    </lineage>
</organism>
<keyword evidence="4" id="KW-0963">Cytoplasm</keyword>
<dbReference type="GO" id="GO:0008753">
    <property type="term" value="F:NADPH dehydrogenase (quinone) activity"/>
    <property type="evidence" value="ECO:0007669"/>
    <property type="project" value="UniProtKB-EC"/>
</dbReference>
<dbReference type="FunFam" id="3.40.50.360:FF:000007">
    <property type="entry name" value="Drug activity modulator B"/>
    <property type="match status" value="1"/>
</dbReference>
<keyword evidence="6" id="KW-0274">FAD</keyword>
<protein>
    <recommendedName>
        <fullName evidence="11">NADPH:quinone oxidoreductase MdaB</fullName>
        <ecNumber evidence="10">1.6.5.10</ecNumber>
    </recommendedName>
    <alternativeName>
        <fullName evidence="12">Modulator of drug activity B</fullName>
    </alternativeName>
</protein>
<comment type="similarity">
    <text evidence="8">Belongs to the oxidoreductase MdaB family.</text>
</comment>
<evidence type="ECO:0000256" key="6">
    <source>
        <dbReference type="ARBA" id="ARBA00022827"/>
    </source>
</evidence>
<proteinExistence type="inferred from homology"/>
<dbReference type="OrthoDB" id="9798454at2"/>
<feature type="domain" description="Flavodoxin-like fold" evidence="13">
    <location>
        <begin position="2"/>
        <end position="188"/>
    </location>
</feature>
<comment type="subcellular location">
    <subcellularLocation>
        <location evidence="2">Cytoplasm</location>
    </subcellularLocation>
</comment>
<reference evidence="15 17" key="2">
    <citation type="submission" date="2019-01" db="EMBL/GenBank/DDBJ databases">
        <title>Whole genome shotgun sequencing of Pseudomonas spp. isolated by its ability to degrade furfural.</title>
        <authorList>
            <person name="Donoso R."/>
            <person name="Farkas C."/>
            <person name="Villegas P."/>
            <person name="Gonzales-Toro F."/>
            <person name="Guajardo-Parra M."/>
            <person name="Araya-Nail M."/>
            <person name="Morgante V."/>
            <person name="Perez-Pantoja D."/>
        </authorList>
    </citation>
    <scope>NUCLEOTIDE SEQUENCE [LARGE SCALE GENOMIC DNA]</scope>
    <source>
        <strain evidence="15 17">VN231</strain>
    </source>
</reference>
<evidence type="ECO:0000313" key="17">
    <source>
        <dbReference type="Proteomes" id="UP000317327"/>
    </source>
</evidence>
<evidence type="ECO:0000313" key="15">
    <source>
        <dbReference type="EMBL" id="TRO16841.1"/>
    </source>
</evidence>
<evidence type="ECO:0000256" key="12">
    <source>
        <dbReference type="ARBA" id="ARBA00078609"/>
    </source>
</evidence>
<dbReference type="EC" id="1.6.5.10" evidence="10"/>
<evidence type="ECO:0000313" key="16">
    <source>
        <dbReference type="Proteomes" id="UP000254260"/>
    </source>
</evidence>
<evidence type="ECO:0000256" key="2">
    <source>
        <dbReference type="ARBA" id="ARBA00004496"/>
    </source>
</evidence>
<dbReference type="RefSeq" id="WP_013716555.1">
    <property type="nucleotide sequence ID" value="NZ_CBCRWL010000002.1"/>
</dbReference>
<dbReference type="SUPFAM" id="SSF52218">
    <property type="entry name" value="Flavoproteins"/>
    <property type="match status" value="1"/>
</dbReference>
<dbReference type="InterPro" id="IPR029039">
    <property type="entry name" value="Flavoprotein-like_sf"/>
</dbReference>
<dbReference type="PANTHER" id="PTHR46305:SF3">
    <property type="entry name" value="NADPH:QUINONE OXIDOREDUCTASE MDAB"/>
    <property type="match status" value="1"/>
</dbReference>
<keyword evidence="7" id="KW-0560">Oxidoreductase</keyword>